<evidence type="ECO:0000313" key="5">
    <source>
        <dbReference type="Proteomes" id="UP000274922"/>
    </source>
</evidence>
<dbReference type="SUPFAM" id="SSF48371">
    <property type="entry name" value="ARM repeat"/>
    <property type="match status" value="1"/>
</dbReference>
<dbReference type="GO" id="GO:0019887">
    <property type="term" value="F:protein kinase regulator activity"/>
    <property type="evidence" value="ECO:0007669"/>
    <property type="project" value="TreeGrafter"/>
</dbReference>
<dbReference type="InterPro" id="IPR021133">
    <property type="entry name" value="HEAT_type_2"/>
</dbReference>
<evidence type="ECO:0000313" key="4">
    <source>
        <dbReference type="EMBL" id="RKP02153.1"/>
    </source>
</evidence>
<feature type="non-terminal residue" evidence="4">
    <location>
        <position position="502"/>
    </location>
</feature>
<dbReference type="GO" id="GO:0006417">
    <property type="term" value="P:regulation of translation"/>
    <property type="evidence" value="ECO:0007669"/>
    <property type="project" value="TreeGrafter"/>
</dbReference>
<evidence type="ECO:0000256" key="1">
    <source>
        <dbReference type="ARBA" id="ARBA00022737"/>
    </source>
</evidence>
<dbReference type="GO" id="GO:0005829">
    <property type="term" value="C:cytosol"/>
    <property type="evidence" value="ECO:0007669"/>
    <property type="project" value="TreeGrafter"/>
</dbReference>
<dbReference type="Gene3D" id="1.25.10.10">
    <property type="entry name" value="Leucine-rich Repeat Variant"/>
    <property type="match status" value="1"/>
</dbReference>
<dbReference type="GO" id="GO:0034198">
    <property type="term" value="P:cellular response to amino acid starvation"/>
    <property type="evidence" value="ECO:0007669"/>
    <property type="project" value="TreeGrafter"/>
</dbReference>
<evidence type="ECO:0000256" key="2">
    <source>
        <dbReference type="PROSITE-ProRule" id="PRU00103"/>
    </source>
</evidence>
<feature type="repeat" description="HEAT" evidence="2">
    <location>
        <begin position="379"/>
        <end position="416"/>
    </location>
</feature>
<dbReference type="Proteomes" id="UP000274922">
    <property type="component" value="Unassembled WGS sequence"/>
</dbReference>
<dbReference type="InterPro" id="IPR016024">
    <property type="entry name" value="ARM-type_fold"/>
</dbReference>
<reference evidence="5" key="1">
    <citation type="journal article" date="2018" name="Nat. Microbiol.">
        <title>Leveraging single-cell genomics to expand the fungal tree of life.</title>
        <authorList>
            <person name="Ahrendt S.R."/>
            <person name="Quandt C.A."/>
            <person name="Ciobanu D."/>
            <person name="Clum A."/>
            <person name="Salamov A."/>
            <person name="Andreopoulos B."/>
            <person name="Cheng J.F."/>
            <person name="Woyke T."/>
            <person name="Pelin A."/>
            <person name="Henrissat B."/>
            <person name="Reynolds N.K."/>
            <person name="Benny G.L."/>
            <person name="Smith M.E."/>
            <person name="James T.Y."/>
            <person name="Grigoriev I.V."/>
        </authorList>
    </citation>
    <scope>NUCLEOTIDE SEQUENCE [LARGE SCALE GENOMIC DNA]</scope>
    <source>
        <strain evidence="5">ATCC 52028</strain>
    </source>
</reference>
<name>A0A4P9X9W6_9FUNG</name>
<gene>
    <name evidence="4" type="ORF">CXG81DRAFT_11098</name>
</gene>
<proteinExistence type="predicted"/>
<evidence type="ECO:0000259" key="3">
    <source>
        <dbReference type="SMART" id="SM01349"/>
    </source>
</evidence>
<keyword evidence="1" id="KW-0677">Repeat</keyword>
<dbReference type="PANTHER" id="PTHR23346">
    <property type="entry name" value="TRANSLATIONAL ACTIVATOR GCN1-RELATED"/>
    <property type="match status" value="1"/>
</dbReference>
<sequence>MQAWASATEPLALSRDVVDHLCALYSHEIADPVPQYDPFGLVIKESLTPKDVWQARFGLSKLLAKLSPAFMAPSPTEAAAGDTSVFDAFMTYALESGALGDTCTESRDGFVTACTTALKQYGGHHTDALFSIFEQYSNGPSPAAAKLKRFHADFQREALVILSGALAAHLSAGDPLVERVLQQLLASLDTPAVSVQMTVAETLPGVISRFTGSLEAVVMKLLRDLGNARAPTRRGAAFGLAGIVKGRGLGALKELQIMVHLQAKVGQRSSATQREGAIVAFQSLSLVLGRLFEPYVAQVLPLLLQTFGDTDVNVRHATQECCKTIMSKLSAYCVKLVLPSLLHSLAPDQNWRTKTGSIEALGAMAYLAPKQLAMSLPIIVPALTEALTDSHTDVQNAALAAFGQIGHVIKNPEIQAISARLLTSLTTMAGDDTTGLDAILATSFVHYVDAPSLALIVPLIERGLRSRQGDIKRKAAQIVGNLALIVEKRDLSVYLEHLLRLL</sequence>
<dbReference type="EMBL" id="ML014150">
    <property type="protein sequence ID" value="RKP02153.1"/>
    <property type="molecule type" value="Genomic_DNA"/>
</dbReference>
<dbReference type="AlphaFoldDB" id="A0A4P9X9W6"/>
<dbReference type="OrthoDB" id="5148094at2759"/>
<dbReference type="SMART" id="SM01349">
    <property type="entry name" value="TOG"/>
    <property type="match status" value="1"/>
</dbReference>
<dbReference type="Pfam" id="PF24984">
    <property type="entry name" value="HEAT_EF3_GNC1"/>
    <property type="match status" value="1"/>
</dbReference>
<dbReference type="PROSITE" id="PS50077">
    <property type="entry name" value="HEAT_REPEAT"/>
    <property type="match status" value="1"/>
</dbReference>
<keyword evidence="5" id="KW-1185">Reference proteome</keyword>
<dbReference type="InterPro" id="IPR034085">
    <property type="entry name" value="TOG"/>
</dbReference>
<organism evidence="4 5">
    <name type="scientific">Caulochytrium protostelioides</name>
    <dbReference type="NCBI Taxonomy" id="1555241"/>
    <lineage>
        <taxon>Eukaryota</taxon>
        <taxon>Fungi</taxon>
        <taxon>Fungi incertae sedis</taxon>
        <taxon>Chytridiomycota</taxon>
        <taxon>Chytridiomycota incertae sedis</taxon>
        <taxon>Chytridiomycetes</taxon>
        <taxon>Caulochytriales</taxon>
        <taxon>Caulochytriaceae</taxon>
        <taxon>Caulochytrium</taxon>
    </lineage>
</organism>
<accession>A0A4P9X9W6</accession>
<dbReference type="STRING" id="1555241.A0A4P9X9W6"/>
<dbReference type="PANTHER" id="PTHR23346:SF7">
    <property type="entry name" value="STALLED RIBOSOME SENSOR GCN1"/>
    <property type="match status" value="1"/>
</dbReference>
<dbReference type="InterPro" id="IPR011989">
    <property type="entry name" value="ARM-like"/>
</dbReference>
<dbReference type="Pfam" id="PF24987">
    <property type="entry name" value="HEAT_EF3_N"/>
    <property type="match status" value="1"/>
</dbReference>
<protein>
    <recommendedName>
        <fullName evidence="3">TOG domain-containing protein</fullName>
    </recommendedName>
</protein>
<feature type="domain" description="TOG" evidence="3">
    <location>
        <begin position="213"/>
        <end position="439"/>
    </location>
</feature>